<name>A0A2P5BZZ4_TREOI</name>
<evidence type="ECO:0000313" key="3">
    <source>
        <dbReference type="Proteomes" id="UP000237000"/>
    </source>
</evidence>
<organism evidence="2 3">
    <name type="scientific">Trema orientale</name>
    <name type="common">Charcoal tree</name>
    <name type="synonym">Celtis orientalis</name>
    <dbReference type="NCBI Taxonomy" id="63057"/>
    <lineage>
        <taxon>Eukaryota</taxon>
        <taxon>Viridiplantae</taxon>
        <taxon>Streptophyta</taxon>
        <taxon>Embryophyta</taxon>
        <taxon>Tracheophyta</taxon>
        <taxon>Spermatophyta</taxon>
        <taxon>Magnoliopsida</taxon>
        <taxon>eudicotyledons</taxon>
        <taxon>Gunneridae</taxon>
        <taxon>Pentapetalae</taxon>
        <taxon>rosids</taxon>
        <taxon>fabids</taxon>
        <taxon>Rosales</taxon>
        <taxon>Cannabaceae</taxon>
        <taxon>Trema</taxon>
    </lineage>
</organism>
<comment type="caution">
    <text evidence="2">The sequence shown here is derived from an EMBL/GenBank/DDBJ whole genome shotgun (WGS) entry which is preliminary data.</text>
</comment>
<evidence type="ECO:0000256" key="1">
    <source>
        <dbReference type="SAM" id="Coils"/>
    </source>
</evidence>
<dbReference type="OrthoDB" id="10378196at2759"/>
<protein>
    <submittedName>
        <fullName evidence="2">Uncharacterized protein</fullName>
    </submittedName>
</protein>
<keyword evidence="1" id="KW-0175">Coiled coil</keyword>
<dbReference type="Proteomes" id="UP000237000">
    <property type="component" value="Unassembled WGS sequence"/>
</dbReference>
<gene>
    <name evidence="2" type="ORF">TorRG33x02_302790</name>
</gene>
<proteinExistence type="predicted"/>
<keyword evidence="3" id="KW-1185">Reference proteome</keyword>
<reference evidence="3" key="1">
    <citation type="submission" date="2016-06" db="EMBL/GenBank/DDBJ databases">
        <title>Parallel loss of symbiosis genes in relatives of nitrogen-fixing non-legume Parasponia.</title>
        <authorList>
            <person name="Van Velzen R."/>
            <person name="Holmer R."/>
            <person name="Bu F."/>
            <person name="Rutten L."/>
            <person name="Van Zeijl A."/>
            <person name="Liu W."/>
            <person name="Santuari L."/>
            <person name="Cao Q."/>
            <person name="Sharma T."/>
            <person name="Shen D."/>
            <person name="Roswanjaya Y."/>
            <person name="Wardhani T."/>
            <person name="Kalhor M.S."/>
            <person name="Jansen J."/>
            <person name="Van den Hoogen J."/>
            <person name="Gungor B."/>
            <person name="Hartog M."/>
            <person name="Hontelez J."/>
            <person name="Verver J."/>
            <person name="Yang W.-C."/>
            <person name="Schijlen E."/>
            <person name="Repin R."/>
            <person name="Schilthuizen M."/>
            <person name="Schranz E."/>
            <person name="Heidstra R."/>
            <person name="Miyata K."/>
            <person name="Fedorova E."/>
            <person name="Kohlen W."/>
            <person name="Bisseling T."/>
            <person name="Smit S."/>
            <person name="Geurts R."/>
        </authorList>
    </citation>
    <scope>NUCLEOTIDE SEQUENCE [LARGE SCALE GENOMIC DNA]</scope>
    <source>
        <strain evidence="3">cv. RG33-2</strain>
    </source>
</reference>
<sequence length="92" mass="10381">MDPAAAASKDVELRLRLLEKLEECEQRIATVTEKETGHIARVAAEAAALKSDIDQISARMMSIKDLLVQLDVQEVDDPNQQEEETFNQRCRI</sequence>
<feature type="coiled-coil region" evidence="1">
    <location>
        <begin position="14"/>
        <end position="59"/>
    </location>
</feature>
<dbReference type="EMBL" id="JXTC01000433">
    <property type="protein sequence ID" value="PON54393.1"/>
    <property type="molecule type" value="Genomic_DNA"/>
</dbReference>
<dbReference type="InParanoid" id="A0A2P5BZZ4"/>
<dbReference type="AlphaFoldDB" id="A0A2P5BZZ4"/>
<accession>A0A2P5BZZ4</accession>
<evidence type="ECO:0000313" key="2">
    <source>
        <dbReference type="EMBL" id="PON54393.1"/>
    </source>
</evidence>